<keyword evidence="1" id="KW-0812">Transmembrane</keyword>
<evidence type="ECO:0000313" key="3">
    <source>
        <dbReference type="RefSeq" id="XP_033457217.1"/>
    </source>
</evidence>
<gene>
    <name evidence="3" type="ORF">K489DRAFT_48493</name>
</gene>
<proteinExistence type="predicted"/>
<accession>A0A6J3LWP2</accession>
<reference evidence="3" key="3">
    <citation type="submission" date="2025-08" db="UniProtKB">
        <authorList>
            <consortium name="RefSeq"/>
        </authorList>
    </citation>
    <scope>IDENTIFICATION</scope>
    <source>
        <strain evidence="3">CBS 342.82</strain>
    </source>
</reference>
<dbReference type="Proteomes" id="UP000504637">
    <property type="component" value="Unplaced"/>
</dbReference>
<dbReference type="GeneID" id="54366465"/>
<dbReference type="RefSeq" id="XP_033457217.1">
    <property type="nucleotide sequence ID" value="XM_033608665.1"/>
</dbReference>
<feature type="transmembrane region" description="Helical" evidence="1">
    <location>
        <begin position="12"/>
        <end position="31"/>
    </location>
</feature>
<dbReference type="AlphaFoldDB" id="A0A6J3LWP2"/>
<reference evidence="3" key="2">
    <citation type="submission" date="2020-04" db="EMBL/GenBank/DDBJ databases">
        <authorList>
            <consortium name="NCBI Genome Project"/>
        </authorList>
    </citation>
    <scope>NUCLEOTIDE SEQUENCE</scope>
    <source>
        <strain evidence="3">CBS 342.82</strain>
    </source>
</reference>
<protein>
    <submittedName>
        <fullName evidence="3">Uncharacterized protein</fullName>
    </submittedName>
</protein>
<name>A0A6J3LWP2_9PEZI</name>
<organism evidence="3">
    <name type="scientific">Dissoconium aciculare CBS 342.82</name>
    <dbReference type="NCBI Taxonomy" id="1314786"/>
    <lineage>
        <taxon>Eukaryota</taxon>
        <taxon>Fungi</taxon>
        <taxon>Dikarya</taxon>
        <taxon>Ascomycota</taxon>
        <taxon>Pezizomycotina</taxon>
        <taxon>Dothideomycetes</taxon>
        <taxon>Dothideomycetidae</taxon>
        <taxon>Mycosphaerellales</taxon>
        <taxon>Dissoconiaceae</taxon>
        <taxon>Dissoconium</taxon>
    </lineage>
</organism>
<evidence type="ECO:0000256" key="1">
    <source>
        <dbReference type="SAM" id="Phobius"/>
    </source>
</evidence>
<keyword evidence="1" id="KW-1133">Transmembrane helix</keyword>
<sequence length="133" mass="14864">MFHTCNIASTYMAGWASSLIPFAIVWCSRALTTMDTRDGQKVYRDDHIDRGGSAWLDAAKSPRPPWRCPEPRAKTARGLHAAQNLLAGNGRSLRAFAECCDEMWANRGRRERKRLTFGIGGVRARGPWDGWAA</sequence>
<reference evidence="3" key="1">
    <citation type="submission" date="2020-01" db="EMBL/GenBank/DDBJ databases">
        <authorList>
            <consortium name="DOE Joint Genome Institute"/>
            <person name="Haridas S."/>
            <person name="Albert R."/>
            <person name="Binder M."/>
            <person name="Bloem J."/>
            <person name="Labutti K."/>
            <person name="Salamov A."/>
            <person name="Andreopoulos B."/>
            <person name="Baker S.E."/>
            <person name="Barry K."/>
            <person name="Bills G."/>
            <person name="Bluhm B.H."/>
            <person name="Cannon C."/>
            <person name="Castanera R."/>
            <person name="Culley D.E."/>
            <person name="Daum C."/>
            <person name="Ezra D."/>
            <person name="Gonzalez J.B."/>
            <person name="Henrissat B."/>
            <person name="Kuo A."/>
            <person name="Liang C."/>
            <person name="Lipzen A."/>
            <person name="Lutzoni F."/>
            <person name="Magnuson J."/>
            <person name="Mondo S."/>
            <person name="Nolan M."/>
            <person name="Ohm R."/>
            <person name="Pangilinan J."/>
            <person name="Park H.-J."/>
            <person name="Ramirez L."/>
            <person name="Alfaro M."/>
            <person name="Sun H."/>
            <person name="Tritt A."/>
            <person name="Yoshinaga Y."/>
            <person name="Zwiers L.-H."/>
            <person name="Turgeon B.G."/>
            <person name="Goodwin S.B."/>
            <person name="Spatafora J.W."/>
            <person name="Crous P.W."/>
            <person name="Grigoriev I.V."/>
        </authorList>
    </citation>
    <scope>NUCLEOTIDE SEQUENCE</scope>
    <source>
        <strain evidence="3">CBS 342.82</strain>
    </source>
</reference>
<evidence type="ECO:0000313" key="2">
    <source>
        <dbReference type="Proteomes" id="UP000504637"/>
    </source>
</evidence>
<keyword evidence="2" id="KW-1185">Reference proteome</keyword>
<keyword evidence="1" id="KW-0472">Membrane</keyword>